<name>A0A6A6KXN5_HEVBR</name>
<evidence type="ECO:0000313" key="1">
    <source>
        <dbReference type="EMBL" id="KAF2292219.1"/>
    </source>
</evidence>
<gene>
    <name evidence="1" type="ORF">GH714_017154</name>
</gene>
<evidence type="ECO:0000313" key="2">
    <source>
        <dbReference type="Proteomes" id="UP000467840"/>
    </source>
</evidence>
<keyword evidence="2" id="KW-1185">Reference proteome</keyword>
<protein>
    <submittedName>
        <fullName evidence="1">Uncharacterized protein</fullName>
    </submittedName>
</protein>
<dbReference type="EMBL" id="JAAGAX010000014">
    <property type="protein sequence ID" value="KAF2292219.1"/>
    <property type="molecule type" value="Genomic_DNA"/>
</dbReference>
<organism evidence="1 2">
    <name type="scientific">Hevea brasiliensis</name>
    <name type="common">Para rubber tree</name>
    <name type="synonym">Siphonia brasiliensis</name>
    <dbReference type="NCBI Taxonomy" id="3981"/>
    <lineage>
        <taxon>Eukaryota</taxon>
        <taxon>Viridiplantae</taxon>
        <taxon>Streptophyta</taxon>
        <taxon>Embryophyta</taxon>
        <taxon>Tracheophyta</taxon>
        <taxon>Spermatophyta</taxon>
        <taxon>Magnoliopsida</taxon>
        <taxon>eudicotyledons</taxon>
        <taxon>Gunneridae</taxon>
        <taxon>Pentapetalae</taxon>
        <taxon>rosids</taxon>
        <taxon>fabids</taxon>
        <taxon>Malpighiales</taxon>
        <taxon>Euphorbiaceae</taxon>
        <taxon>Crotonoideae</taxon>
        <taxon>Micrandreae</taxon>
        <taxon>Hevea</taxon>
    </lineage>
</organism>
<dbReference type="Proteomes" id="UP000467840">
    <property type="component" value="Chromosome 13"/>
</dbReference>
<proteinExistence type="predicted"/>
<dbReference type="AlphaFoldDB" id="A0A6A6KXN5"/>
<accession>A0A6A6KXN5</accession>
<reference evidence="1 2" key="1">
    <citation type="journal article" date="2020" name="Mol. Plant">
        <title>The Chromosome-Based Rubber Tree Genome Provides New Insights into Spurge Genome Evolution and Rubber Biosynthesis.</title>
        <authorList>
            <person name="Liu J."/>
            <person name="Shi C."/>
            <person name="Shi C.C."/>
            <person name="Li W."/>
            <person name="Zhang Q.J."/>
            <person name="Zhang Y."/>
            <person name="Li K."/>
            <person name="Lu H.F."/>
            <person name="Shi C."/>
            <person name="Zhu S.T."/>
            <person name="Xiao Z.Y."/>
            <person name="Nan H."/>
            <person name="Yue Y."/>
            <person name="Zhu X.G."/>
            <person name="Wu Y."/>
            <person name="Hong X.N."/>
            <person name="Fan G.Y."/>
            <person name="Tong Y."/>
            <person name="Zhang D."/>
            <person name="Mao C.L."/>
            <person name="Liu Y.L."/>
            <person name="Hao S.J."/>
            <person name="Liu W.Q."/>
            <person name="Lv M.Q."/>
            <person name="Zhang H.B."/>
            <person name="Liu Y."/>
            <person name="Hu-Tang G.R."/>
            <person name="Wang J.P."/>
            <person name="Wang J.H."/>
            <person name="Sun Y.H."/>
            <person name="Ni S.B."/>
            <person name="Chen W.B."/>
            <person name="Zhang X.C."/>
            <person name="Jiao Y.N."/>
            <person name="Eichler E.E."/>
            <person name="Li G.H."/>
            <person name="Liu X."/>
            <person name="Gao L.Z."/>
        </authorList>
    </citation>
    <scope>NUCLEOTIDE SEQUENCE [LARGE SCALE GENOMIC DNA]</scope>
    <source>
        <strain evidence="2">cv. GT1</strain>
        <tissue evidence="1">Leaf</tissue>
    </source>
</reference>
<comment type="caution">
    <text evidence="1">The sequence shown here is derived from an EMBL/GenBank/DDBJ whole genome shotgun (WGS) entry which is preliminary data.</text>
</comment>
<dbReference type="GO" id="GO:0043531">
    <property type="term" value="F:ADP binding"/>
    <property type="evidence" value="ECO:0007669"/>
    <property type="project" value="InterPro"/>
</dbReference>
<sequence length="131" mass="14507">MPKGYGGTAIVTKEHLAYGMPKGYGGTAIVTSKNEEVVTMIAGEKNIDRLLPLSNNYLCWDIFRDKVEEEAKPFHTRNEEELKSEVIQKCAGVPLAAKMMRHITIEGIKEGVVSLQTIQTQQSKDNISIGQ</sequence>